<reference evidence="2" key="1">
    <citation type="submission" date="2025-08" db="UniProtKB">
        <authorList>
            <consortium name="Ensembl"/>
        </authorList>
    </citation>
    <scope>IDENTIFICATION</scope>
</reference>
<protein>
    <recommendedName>
        <fullName evidence="4">Secreted protein</fullName>
    </recommendedName>
</protein>
<dbReference type="PRINTS" id="PR02045">
    <property type="entry name" value="F138DOMAIN"/>
</dbReference>
<keyword evidence="3" id="KW-1185">Reference proteome</keyword>
<feature type="signal peptide" evidence="1">
    <location>
        <begin position="1"/>
        <end position="22"/>
    </location>
</feature>
<evidence type="ECO:0000313" key="3">
    <source>
        <dbReference type="Proteomes" id="UP000694415"/>
    </source>
</evidence>
<sequence>MLNNDTCPSFFFVLFICLLVTGSCSVAQGGLKFLGSFDCPAPVSWVAGTTGASHYRLTLFVLTLEPFTAK</sequence>
<evidence type="ECO:0008006" key="4">
    <source>
        <dbReference type="Google" id="ProtNLM"/>
    </source>
</evidence>
<accession>A0A8C6MXZ1</accession>
<reference evidence="2" key="2">
    <citation type="submission" date="2025-09" db="UniProtKB">
        <authorList>
            <consortium name="Ensembl"/>
        </authorList>
    </citation>
    <scope>IDENTIFICATION</scope>
</reference>
<proteinExistence type="predicted"/>
<name>A0A8C6MXZ1_MUSSI</name>
<evidence type="ECO:0000313" key="2">
    <source>
        <dbReference type="Ensembl" id="ENSMSIP00000020712.1"/>
    </source>
</evidence>
<keyword evidence="1" id="KW-0732">Signal</keyword>
<organism evidence="2 3">
    <name type="scientific">Mus spicilegus</name>
    <name type="common">Mound-building mouse</name>
    <dbReference type="NCBI Taxonomy" id="10103"/>
    <lineage>
        <taxon>Eukaryota</taxon>
        <taxon>Metazoa</taxon>
        <taxon>Chordata</taxon>
        <taxon>Craniata</taxon>
        <taxon>Vertebrata</taxon>
        <taxon>Euteleostomi</taxon>
        <taxon>Mammalia</taxon>
        <taxon>Eutheria</taxon>
        <taxon>Euarchontoglires</taxon>
        <taxon>Glires</taxon>
        <taxon>Rodentia</taxon>
        <taxon>Myomorpha</taxon>
        <taxon>Muroidea</taxon>
        <taxon>Muridae</taxon>
        <taxon>Murinae</taxon>
        <taxon>Mus</taxon>
        <taxon>Mus</taxon>
    </lineage>
</organism>
<dbReference type="Ensembl" id="ENSMSIT00000026166.1">
    <property type="protein sequence ID" value="ENSMSIP00000020712.1"/>
    <property type="gene ID" value="ENSMSIG00000017604.1"/>
</dbReference>
<feature type="chain" id="PRO_5034815457" description="Secreted protein" evidence="1">
    <location>
        <begin position="23"/>
        <end position="70"/>
    </location>
</feature>
<dbReference type="AlphaFoldDB" id="A0A8C6MXZ1"/>
<evidence type="ECO:0000256" key="1">
    <source>
        <dbReference type="SAM" id="SignalP"/>
    </source>
</evidence>
<dbReference type="Proteomes" id="UP000694415">
    <property type="component" value="Unplaced"/>
</dbReference>